<dbReference type="EC" id="2.7.10.2" evidence="4"/>
<comment type="caution">
    <text evidence="21">The sequence shown here is derived from an EMBL/GenBank/DDBJ whole genome shotgun (WGS) entry which is preliminary data.</text>
</comment>
<dbReference type="Pfam" id="PF13807">
    <property type="entry name" value="GNVR"/>
    <property type="match status" value="1"/>
</dbReference>
<keyword evidence="16" id="KW-0175">Coiled coil</keyword>
<organism evidence="21 22">
    <name type="scientific">Litoribacillus peritrichatus</name>
    <dbReference type="NCBI Taxonomy" id="718191"/>
    <lineage>
        <taxon>Bacteria</taxon>
        <taxon>Pseudomonadati</taxon>
        <taxon>Pseudomonadota</taxon>
        <taxon>Gammaproteobacteria</taxon>
        <taxon>Oceanospirillales</taxon>
        <taxon>Oceanospirillaceae</taxon>
        <taxon>Litoribacillus</taxon>
    </lineage>
</organism>
<evidence type="ECO:0000256" key="9">
    <source>
        <dbReference type="ARBA" id="ARBA00022741"/>
    </source>
</evidence>
<dbReference type="PANTHER" id="PTHR32309:SF13">
    <property type="entry name" value="FERRIC ENTEROBACTIN TRANSPORT PROTEIN FEPE"/>
    <property type="match status" value="1"/>
</dbReference>
<keyword evidence="12 17" id="KW-1133">Transmembrane helix</keyword>
<dbReference type="Pfam" id="PF13614">
    <property type="entry name" value="AAA_31"/>
    <property type="match status" value="1"/>
</dbReference>
<dbReference type="Gene3D" id="3.40.50.300">
    <property type="entry name" value="P-loop containing nucleotide triphosphate hydrolases"/>
    <property type="match status" value="1"/>
</dbReference>
<evidence type="ECO:0000256" key="4">
    <source>
        <dbReference type="ARBA" id="ARBA00011903"/>
    </source>
</evidence>
<keyword evidence="7" id="KW-0808">Transferase</keyword>
<keyword evidence="9" id="KW-0547">Nucleotide-binding</keyword>
<comment type="subcellular location">
    <subcellularLocation>
        <location evidence="1">Cell inner membrane</location>
        <topology evidence="1">Multi-pass membrane protein</topology>
    </subcellularLocation>
</comment>
<evidence type="ECO:0000256" key="10">
    <source>
        <dbReference type="ARBA" id="ARBA00022777"/>
    </source>
</evidence>
<feature type="domain" description="Polysaccharide chain length determinant N-terminal" evidence="18">
    <location>
        <begin position="21"/>
        <end position="110"/>
    </location>
</feature>
<evidence type="ECO:0000256" key="5">
    <source>
        <dbReference type="ARBA" id="ARBA00022475"/>
    </source>
</evidence>
<evidence type="ECO:0000256" key="11">
    <source>
        <dbReference type="ARBA" id="ARBA00022840"/>
    </source>
</evidence>
<keyword evidence="11" id="KW-0067">ATP-binding</keyword>
<evidence type="ECO:0000259" key="19">
    <source>
        <dbReference type="Pfam" id="PF13614"/>
    </source>
</evidence>
<accession>A0ABP7M5U7</accession>
<keyword evidence="6" id="KW-0997">Cell inner membrane</keyword>
<proteinExistence type="inferred from homology"/>
<protein>
    <recommendedName>
        <fullName evidence="4">non-specific protein-tyrosine kinase</fullName>
        <ecNumber evidence="4">2.7.10.2</ecNumber>
    </recommendedName>
</protein>
<dbReference type="SUPFAM" id="SSF52540">
    <property type="entry name" value="P-loop containing nucleoside triphosphate hydrolases"/>
    <property type="match status" value="1"/>
</dbReference>
<evidence type="ECO:0000256" key="7">
    <source>
        <dbReference type="ARBA" id="ARBA00022679"/>
    </source>
</evidence>
<evidence type="ECO:0000256" key="17">
    <source>
        <dbReference type="SAM" id="Phobius"/>
    </source>
</evidence>
<dbReference type="InterPro" id="IPR050445">
    <property type="entry name" value="Bact_polysacc_biosynth/exp"/>
</dbReference>
<dbReference type="Proteomes" id="UP001501565">
    <property type="component" value="Unassembled WGS sequence"/>
</dbReference>
<feature type="transmembrane region" description="Helical" evidence="17">
    <location>
        <begin position="37"/>
        <end position="55"/>
    </location>
</feature>
<keyword evidence="13 17" id="KW-0472">Membrane</keyword>
<evidence type="ECO:0000259" key="18">
    <source>
        <dbReference type="Pfam" id="PF02706"/>
    </source>
</evidence>
<dbReference type="InterPro" id="IPR027417">
    <property type="entry name" value="P-loop_NTPase"/>
</dbReference>
<sequence>MSKLENSNQQGSISAEKAEVIDLSYYWTLLLKSKWKIISFAIFVTISVAIVVISLKPIYKATSRVLIENSQSKVLSIEDVYGLNTSGKEYFLTQFEILKSRELALRVIKRLNLTIHPLFDPRIQEKSFDWKAYLPIDVEVENAEVSEEQILQLVVEKFRKSLIISPIRKTQLVDISFESRDPEVASLVANTMADIFIESHLEAKLLANKKAVFWLTERLDGLKQKLQRSEGELQNYRVQEGLIDVSGIQNFGTEELEQLTQRYIEVRKNRAIAESIYKQVQSLGGTPSFEELMAQPSILKHQLIHRLKERHNEAAIKVAELSKRYGPKHPKMISALSEVDVALSLLQQQVIRVARGIKVDYLTAKENAADLKKQLDDARKEYQIMNSKEVKLRELSREVESNRHLYELFLNRAKETGETEGLQTAHARVVDSAVAPRLPIKPKKKLIVMISLVCSLGLAAVFVILLDVLDSAVKSVEDVEQKLKTALLGTLPLIKGNKSKVAVDAFSSGKHPGFTEAMRTIRTSVMLSGIDNPHKVIVVSSTQPNEGKSTVALNLALAMGQMEKVLLIDADMRRPTLAASLSMDKRSVGLSNLVSGSDEPKSCIHKNEDLGIDVIPAGVIPPNPLELISSSRFNQVLTKLSEHYDRIIIDSAPGSAVSDALVLASYADALVFVVKADSTPAPHAQSVLKRFRDHDAPILGVVLNKVDMDKNPVYDDYYSYNYEKGLSEQGQTLKKGRSAA</sequence>
<evidence type="ECO:0000256" key="13">
    <source>
        <dbReference type="ARBA" id="ARBA00023136"/>
    </source>
</evidence>
<comment type="similarity">
    <text evidence="2">Belongs to the CpsD/CapB family.</text>
</comment>
<evidence type="ECO:0000256" key="16">
    <source>
        <dbReference type="SAM" id="Coils"/>
    </source>
</evidence>
<dbReference type="InterPro" id="IPR003856">
    <property type="entry name" value="LPS_length_determ_N"/>
</dbReference>
<evidence type="ECO:0000256" key="2">
    <source>
        <dbReference type="ARBA" id="ARBA00007316"/>
    </source>
</evidence>
<evidence type="ECO:0000259" key="20">
    <source>
        <dbReference type="Pfam" id="PF13807"/>
    </source>
</evidence>
<comment type="similarity">
    <text evidence="3">Belongs to the etk/wzc family.</text>
</comment>
<evidence type="ECO:0000256" key="8">
    <source>
        <dbReference type="ARBA" id="ARBA00022692"/>
    </source>
</evidence>
<evidence type="ECO:0000256" key="15">
    <source>
        <dbReference type="ARBA" id="ARBA00051245"/>
    </source>
</evidence>
<feature type="domain" description="Tyrosine-protein kinase G-rich" evidence="20">
    <location>
        <begin position="394"/>
        <end position="465"/>
    </location>
</feature>
<reference evidence="22" key="1">
    <citation type="journal article" date="2019" name="Int. J. Syst. Evol. Microbiol.">
        <title>The Global Catalogue of Microorganisms (GCM) 10K type strain sequencing project: providing services to taxonomists for standard genome sequencing and annotation.</title>
        <authorList>
            <consortium name="The Broad Institute Genomics Platform"/>
            <consortium name="The Broad Institute Genome Sequencing Center for Infectious Disease"/>
            <person name="Wu L."/>
            <person name="Ma J."/>
        </authorList>
    </citation>
    <scope>NUCLEOTIDE SEQUENCE [LARGE SCALE GENOMIC DNA]</scope>
    <source>
        <strain evidence="22">JCM 17551</strain>
    </source>
</reference>
<gene>
    <name evidence="21" type="primary">vpsO</name>
    <name evidence="21" type="ORF">GCM10022277_04320</name>
</gene>
<dbReference type="NCBIfam" id="TIGR01007">
    <property type="entry name" value="eps_fam"/>
    <property type="match status" value="1"/>
</dbReference>
<keyword evidence="10" id="KW-0418">Kinase</keyword>
<evidence type="ECO:0000256" key="6">
    <source>
        <dbReference type="ARBA" id="ARBA00022519"/>
    </source>
</evidence>
<evidence type="ECO:0000256" key="12">
    <source>
        <dbReference type="ARBA" id="ARBA00022989"/>
    </source>
</evidence>
<evidence type="ECO:0000256" key="1">
    <source>
        <dbReference type="ARBA" id="ARBA00004429"/>
    </source>
</evidence>
<dbReference type="Pfam" id="PF02706">
    <property type="entry name" value="Wzz"/>
    <property type="match status" value="1"/>
</dbReference>
<dbReference type="InterPro" id="IPR005702">
    <property type="entry name" value="Wzc-like_C"/>
</dbReference>
<dbReference type="InterPro" id="IPR032807">
    <property type="entry name" value="GNVR"/>
</dbReference>
<name>A0ABP7M5U7_9GAMM</name>
<dbReference type="EMBL" id="BAABBN010000004">
    <property type="protein sequence ID" value="GAA3912722.1"/>
    <property type="molecule type" value="Genomic_DNA"/>
</dbReference>
<dbReference type="PANTHER" id="PTHR32309">
    <property type="entry name" value="TYROSINE-PROTEIN KINASE"/>
    <property type="match status" value="1"/>
</dbReference>
<keyword evidence="5" id="KW-1003">Cell membrane</keyword>
<evidence type="ECO:0000313" key="22">
    <source>
        <dbReference type="Proteomes" id="UP001501565"/>
    </source>
</evidence>
<keyword evidence="8 17" id="KW-0812">Transmembrane</keyword>
<comment type="catalytic activity">
    <reaction evidence="15">
        <text>L-tyrosyl-[protein] + ATP = O-phospho-L-tyrosyl-[protein] + ADP + H(+)</text>
        <dbReference type="Rhea" id="RHEA:10596"/>
        <dbReference type="Rhea" id="RHEA-COMP:10136"/>
        <dbReference type="Rhea" id="RHEA-COMP:20101"/>
        <dbReference type="ChEBI" id="CHEBI:15378"/>
        <dbReference type="ChEBI" id="CHEBI:30616"/>
        <dbReference type="ChEBI" id="CHEBI:46858"/>
        <dbReference type="ChEBI" id="CHEBI:61978"/>
        <dbReference type="ChEBI" id="CHEBI:456216"/>
        <dbReference type="EC" id="2.7.10.2"/>
    </reaction>
</comment>
<evidence type="ECO:0000313" key="21">
    <source>
        <dbReference type="EMBL" id="GAA3912722.1"/>
    </source>
</evidence>
<dbReference type="RefSeq" id="WP_344795015.1">
    <property type="nucleotide sequence ID" value="NZ_BAABBN010000004.1"/>
</dbReference>
<feature type="transmembrane region" description="Helical" evidence="17">
    <location>
        <begin position="446"/>
        <end position="466"/>
    </location>
</feature>
<dbReference type="CDD" id="cd05387">
    <property type="entry name" value="BY-kinase"/>
    <property type="match status" value="1"/>
</dbReference>
<keyword evidence="22" id="KW-1185">Reference proteome</keyword>
<dbReference type="InterPro" id="IPR025669">
    <property type="entry name" value="AAA_dom"/>
</dbReference>
<keyword evidence="14" id="KW-0829">Tyrosine-protein kinase</keyword>
<feature type="coiled-coil region" evidence="16">
    <location>
        <begin position="361"/>
        <end position="388"/>
    </location>
</feature>
<evidence type="ECO:0000256" key="14">
    <source>
        <dbReference type="ARBA" id="ARBA00023137"/>
    </source>
</evidence>
<feature type="domain" description="AAA" evidence="19">
    <location>
        <begin position="535"/>
        <end position="675"/>
    </location>
</feature>
<evidence type="ECO:0000256" key="3">
    <source>
        <dbReference type="ARBA" id="ARBA00008883"/>
    </source>
</evidence>